<keyword evidence="10" id="KW-1185">Reference proteome</keyword>
<evidence type="ECO:0000313" key="10">
    <source>
        <dbReference type="Proteomes" id="UP000095200"/>
    </source>
</evidence>
<dbReference type="Gene3D" id="3.90.1720.10">
    <property type="entry name" value="endopeptidase domain like (from Nostoc punctiforme)"/>
    <property type="match status" value="1"/>
</dbReference>
<evidence type="ECO:0000259" key="7">
    <source>
        <dbReference type="Pfam" id="PF12913"/>
    </source>
</evidence>
<feature type="domain" description="NlpC/P60" evidence="5">
    <location>
        <begin position="296"/>
        <end position="377"/>
    </location>
</feature>
<name>A0A194AGC9_9BACT</name>
<dbReference type="SUPFAM" id="SSF54001">
    <property type="entry name" value="Cysteine proteinases"/>
    <property type="match status" value="1"/>
</dbReference>
<comment type="similarity">
    <text evidence="1">Belongs to the peptidase C40 family.</text>
</comment>
<organism evidence="9 10">
    <name type="scientific">Desulfoplanes formicivorans</name>
    <dbReference type="NCBI Taxonomy" id="1592317"/>
    <lineage>
        <taxon>Bacteria</taxon>
        <taxon>Pseudomonadati</taxon>
        <taxon>Thermodesulfobacteriota</taxon>
        <taxon>Desulfovibrionia</taxon>
        <taxon>Desulfovibrionales</taxon>
        <taxon>Desulfoplanaceae</taxon>
        <taxon>Desulfoplanes</taxon>
    </lineage>
</organism>
<evidence type="ECO:0000259" key="6">
    <source>
        <dbReference type="Pfam" id="PF12912"/>
    </source>
</evidence>
<dbReference type="Pfam" id="PF12914">
    <property type="entry name" value="SH3_7"/>
    <property type="match status" value="1"/>
</dbReference>
<dbReference type="InterPro" id="IPR026864">
    <property type="entry name" value="SH3b2-type_SH3"/>
</dbReference>
<dbReference type="Pfam" id="PF00877">
    <property type="entry name" value="NLPC_P60"/>
    <property type="match status" value="1"/>
</dbReference>
<evidence type="ECO:0000256" key="4">
    <source>
        <dbReference type="ARBA" id="ARBA00022807"/>
    </source>
</evidence>
<dbReference type="InterPro" id="IPR025606">
    <property type="entry name" value="NLPC/P60_N_dom"/>
</dbReference>
<protein>
    <recommendedName>
        <fullName evidence="11">Glycoside hydrolase</fullName>
    </recommendedName>
</protein>
<evidence type="ECO:0000259" key="5">
    <source>
        <dbReference type="Pfam" id="PF00877"/>
    </source>
</evidence>
<evidence type="ECO:0000256" key="3">
    <source>
        <dbReference type="ARBA" id="ARBA00022801"/>
    </source>
</evidence>
<dbReference type="InterPro" id="IPR038765">
    <property type="entry name" value="Papain-like_cys_pep_sf"/>
</dbReference>
<dbReference type="InterPro" id="IPR039439">
    <property type="entry name" value="SH3b1_dom"/>
</dbReference>
<keyword evidence="3" id="KW-0378">Hydrolase</keyword>
<dbReference type="Proteomes" id="UP000095200">
    <property type="component" value="Unassembled WGS sequence"/>
</dbReference>
<accession>A0A194AGC9</accession>
<dbReference type="PIRSF" id="PIRSF019015">
    <property type="entry name" value="P60_peptidase_YkfC"/>
    <property type="match status" value="1"/>
</dbReference>
<proteinExistence type="inferred from homology"/>
<evidence type="ECO:0008006" key="11">
    <source>
        <dbReference type="Google" id="ProtNLM"/>
    </source>
</evidence>
<keyword evidence="2" id="KW-0645">Protease</keyword>
<evidence type="ECO:0000259" key="8">
    <source>
        <dbReference type="Pfam" id="PF12914"/>
    </source>
</evidence>
<dbReference type="GO" id="GO:0006508">
    <property type="term" value="P:proteolysis"/>
    <property type="evidence" value="ECO:0007669"/>
    <property type="project" value="UniProtKB-KW"/>
</dbReference>
<evidence type="ECO:0000313" key="9">
    <source>
        <dbReference type="EMBL" id="GAU07834.1"/>
    </source>
</evidence>
<comment type="caution">
    <text evidence="9">The sequence shown here is derived from an EMBL/GenBank/DDBJ whole genome shotgun (WGS) entry which is preliminary data.</text>
</comment>
<feature type="domain" description="SH3b1" evidence="7">
    <location>
        <begin position="141"/>
        <end position="193"/>
    </location>
</feature>
<dbReference type="InterPro" id="IPR000064">
    <property type="entry name" value="NLP_P60_dom"/>
</dbReference>
<dbReference type="EMBL" id="BDFE01000008">
    <property type="protein sequence ID" value="GAU07834.1"/>
    <property type="molecule type" value="Genomic_DNA"/>
</dbReference>
<dbReference type="Pfam" id="PF12913">
    <property type="entry name" value="SH3_6"/>
    <property type="match status" value="1"/>
</dbReference>
<feature type="domain" description="NLPC/P60 N-terminal" evidence="6">
    <location>
        <begin position="2"/>
        <end position="118"/>
    </location>
</feature>
<dbReference type="InterPro" id="IPR027017">
    <property type="entry name" value="P60_peptidase_YkfC"/>
</dbReference>
<evidence type="ECO:0000256" key="2">
    <source>
        <dbReference type="ARBA" id="ARBA00022670"/>
    </source>
</evidence>
<dbReference type="STRING" id="1592317.DPF_0533"/>
<keyword evidence="4" id="KW-0788">Thiol protease</keyword>
<dbReference type="AlphaFoldDB" id="A0A194AGC9"/>
<sequence>MTMVWFLVVLCVACSRPPLGGSIEDVQTIPQDVSRIIGANSGSMDDHSHIPNQSRLAKQYLTHFFAPWHLKAATLYPAENLLRSINTLGTSKVIGENLQPWPTQRITRLVATCDQETFPNQDARAITIMDTHARALPTRHPGFHSFDRPGEGYPFDYMQYSVLWAGTPVHVCHLTRDKEWALVEAGFVYGWVPVNNLAMVDEAFMARFQSDHFAVPLRDDRPIIDTEGVFRCMTHIGAIYPVAMESPTRPMLLMPAADASRKAVLVKADMKGLEMAPFPLPMTLDNQVFLAQGFMGQPYGWGGMYANRDCSAMTRDYMTPFGFWLPRNSSQQARQGRRINLAGLSAKDKENIIRTQGIALRTLIWMPGHIVLYLGQYQGQPVIMHNMWGLKTKTLMAGEGRYIIGKTVITTLYPGAELNHLDRPSGLLINKITGMSIFP</sequence>
<reference evidence="10" key="1">
    <citation type="submission" date="2016-06" db="EMBL/GenBank/DDBJ databases">
        <title>Draft genome sequence of Desulfoplanes formicivorans strain Pf12B.</title>
        <authorList>
            <person name="Watanabe M."/>
            <person name="Kojima H."/>
            <person name="Fukui M."/>
        </authorList>
    </citation>
    <scope>NUCLEOTIDE SEQUENCE [LARGE SCALE GENOMIC DNA]</scope>
    <source>
        <strain evidence="10">Pf12B</strain>
    </source>
</reference>
<gene>
    <name evidence="9" type="ORF">DPF_0533</name>
</gene>
<evidence type="ECO:0000256" key="1">
    <source>
        <dbReference type="ARBA" id="ARBA00007074"/>
    </source>
</evidence>
<feature type="domain" description="SH3b2-type SH3" evidence="8">
    <location>
        <begin position="201"/>
        <end position="245"/>
    </location>
</feature>
<dbReference type="GO" id="GO:0008234">
    <property type="term" value="F:cysteine-type peptidase activity"/>
    <property type="evidence" value="ECO:0007669"/>
    <property type="project" value="UniProtKB-KW"/>
</dbReference>
<dbReference type="Pfam" id="PF12912">
    <property type="entry name" value="N_NLPC_P60"/>
    <property type="match status" value="1"/>
</dbReference>